<reference evidence="2" key="1">
    <citation type="submission" date="2023-03" db="EMBL/GenBank/DDBJ databases">
        <title>Borrelidin-producing and root-colonizing Streptomyces rochei is a potent biopesticide for soil-borne oomycete-caused plant diseases.</title>
        <authorList>
            <person name="Zhou D."/>
            <person name="Wang X."/>
            <person name="Navarro-Munoz J.C."/>
            <person name="Li W."/>
            <person name="Li J."/>
            <person name="Jiu M."/>
            <person name="Deng S."/>
            <person name="Ye Y."/>
            <person name="Daly P."/>
            <person name="Wei L."/>
        </authorList>
    </citation>
    <scope>NUCLEOTIDE SEQUENCE</scope>
    <source>
        <strain evidence="2">JK1</strain>
        <plasmid evidence="2">unnamed</plasmid>
    </source>
</reference>
<dbReference type="Proteomes" id="UP001231701">
    <property type="component" value="Plasmid unnamed"/>
</dbReference>
<dbReference type="EMBL" id="CP121272">
    <property type="protein sequence ID" value="WMC90998.1"/>
    <property type="molecule type" value="Genomic_DNA"/>
</dbReference>
<dbReference type="AlphaFoldDB" id="A0AAX3ZWE1"/>
<keyword evidence="2" id="KW-0614">Plasmid</keyword>
<evidence type="ECO:0000313" key="2">
    <source>
        <dbReference type="EMBL" id="WMC90998.1"/>
    </source>
</evidence>
<accession>A0AAX3ZWE1</accession>
<evidence type="ECO:0000313" key="3">
    <source>
        <dbReference type="Proteomes" id="UP001231701"/>
    </source>
</evidence>
<evidence type="ECO:0000256" key="1">
    <source>
        <dbReference type="SAM" id="MobiDB-lite"/>
    </source>
</evidence>
<proteinExistence type="predicted"/>
<dbReference type="GeneID" id="90947509"/>
<gene>
    <name evidence="2" type="ORF">P7W03_35760</name>
</gene>
<protein>
    <submittedName>
        <fullName evidence="2">Uncharacterized protein</fullName>
    </submittedName>
</protein>
<dbReference type="RefSeq" id="WP_306693664.1">
    <property type="nucleotide sequence ID" value="NZ_CP121272.1"/>
</dbReference>
<organism evidence="2 3">
    <name type="scientific">Streptomyces rochei</name>
    <name type="common">Streptomyces parvullus</name>
    <dbReference type="NCBI Taxonomy" id="1928"/>
    <lineage>
        <taxon>Bacteria</taxon>
        <taxon>Bacillati</taxon>
        <taxon>Actinomycetota</taxon>
        <taxon>Actinomycetes</taxon>
        <taxon>Kitasatosporales</taxon>
        <taxon>Streptomycetaceae</taxon>
        <taxon>Streptomyces</taxon>
        <taxon>Streptomyces rochei group</taxon>
    </lineage>
</organism>
<name>A0AAX3ZWE1_STRRO</name>
<sequence>MSHASLSPAIDHPAPITQSVPAAAPPAELTLEERLTLVNTAMTARLDEAAVAYEVNTAHIPTEPVDLADVVTVPLTPTLQPPPASYSTPVAALLQRAHHRLLTGGWCSGALVDEDGARCMLGAIRAEARGDSGLEADAATVLLDAIRRRFGDHVDSVPSFNDAHGSSRVPIRMVDQAAGLADARGL</sequence>
<geneLocation type="plasmid" evidence="2 3">
    <name>unnamed</name>
</geneLocation>
<feature type="region of interest" description="Disordered" evidence="1">
    <location>
        <begin position="1"/>
        <end position="20"/>
    </location>
</feature>
<dbReference type="InterPro" id="IPR045677">
    <property type="entry name" value="DUF6197"/>
</dbReference>
<dbReference type="Pfam" id="PF19698">
    <property type="entry name" value="DUF6197"/>
    <property type="match status" value="1"/>
</dbReference>